<dbReference type="InterPro" id="IPR015860">
    <property type="entry name" value="ABC_transpr_TagH-like"/>
</dbReference>
<evidence type="ECO:0000256" key="4">
    <source>
        <dbReference type="ARBA" id="ARBA00022840"/>
    </source>
</evidence>
<dbReference type="Pfam" id="PF14524">
    <property type="entry name" value="Wzt_C"/>
    <property type="match status" value="1"/>
</dbReference>
<dbReference type="GO" id="GO:0005524">
    <property type="term" value="F:ATP binding"/>
    <property type="evidence" value="ECO:0007669"/>
    <property type="project" value="UniProtKB-KW"/>
</dbReference>
<dbReference type="GO" id="GO:0140359">
    <property type="term" value="F:ABC-type transporter activity"/>
    <property type="evidence" value="ECO:0007669"/>
    <property type="project" value="InterPro"/>
</dbReference>
<keyword evidence="3" id="KW-0547">Nucleotide-binding</keyword>
<protein>
    <submittedName>
        <fullName evidence="6">Sugar ABC transporter ATP-binding protein</fullName>
    </submittedName>
</protein>
<reference evidence="6 7" key="1">
    <citation type="submission" date="2015-02" db="EMBL/GenBank/DDBJ databases">
        <title>Single-cell genomics of uncultivated deep-branching MTB reveals a conserved set of magnetosome genes.</title>
        <authorList>
            <person name="Kolinko S."/>
            <person name="Richter M."/>
            <person name="Glockner F.O."/>
            <person name="Brachmann A."/>
            <person name="Schuler D."/>
        </authorList>
    </citation>
    <scope>NUCLEOTIDE SEQUENCE [LARGE SCALE GENOMIC DNA]</scope>
    <source>
        <strain evidence="6">TM-1</strain>
    </source>
</reference>
<dbReference type="InterPro" id="IPR003593">
    <property type="entry name" value="AAA+_ATPase"/>
</dbReference>
<comment type="caution">
    <text evidence="6">The sequence shown here is derived from an EMBL/GenBank/DDBJ whole genome shotgun (WGS) entry which is preliminary data.</text>
</comment>
<keyword evidence="4 6" id="KW-0067">ATP-binding</keyword>
<dbReference type="InterPro" id="IPR027417">
    <property type="entry name" value="P-loop_NTPase"/>
</dbReference>
<dbReference type="AlphaFoldDB" id="A0A0F3GMR3"/>
<keyword evidence="7" id="KW-1185">Reference proteome</keyword>
<evidence type="ECO:0000313" key="7">
    <source>
        <dbReference type="Proteomes" id="UP000033423"/>
    </source>
</evidence>
<keyword evidence="2" id="KW-0813">Transport</keyword>
<accession>A0A0F3GMR3</accession>
<dbReference type="SMART" id="SM00382">
    <property type="entry name" value="AAA"/>
    <property type="match status" value="1"/>
</dbReference>
<evidence type="ECO:0000256" key="3">
    <source>
        <dbReference type="ARBA" id="ARBA00022741"/>
    </source>
</evidence>
<comment type="similarity">
    <text evidence="1">Belongs to the ABC transporter superfamily.</text>
</comment>
<sequence>MNGAPLTHVNPNRKAISVSGLSKKYRIYANARDRLKELLSLNRRSYHQEFWALKDVTFDVNRAEAVGILGSNGSGKSTLLQIICGILRMTSGLVIKHGRVSALLELGAAFNPEFTGRSNVYVNGALMGYSRDEMHALMPSIVDFADIGAFIDQPMKIYSTGMYVRLAFACAVITRPDILIVDEALSVGDIFFQQKCFNAIRQIIDGGTTCLFVSHDMEAIRFLCDRAVILRNGEVDFIGTVVDSINRYTTSLNTKKRDIVVATATPPKSNVSDNTLQLMTPQDILAHNILDNISTVDNGGSTIRYGAGGMMFLGLRVINEYGLDTLAVELMHSLDFYFLAKANEQMSNYNVAVSLFDRLGNFVFAGGARQVGHRLPDMSAGDCLVVRIRLTFTVKPGYYTFGIGASEPAGAGIYNHDRFDNLGTILVTFDETMELPFHGMTMLPFQVEHLEQGVGGKVGVVLNAISGAQMPSAV</sequence>
<dbReference type="Gene3D" id="2.70.50.60">
    <property type="entry name" value="abc- transporter (atp binding component) like domain"/>
    <property type="match status" value="1"/>
</dbReference>
<evidence type="ECO:0000259" key="5">
    <source>
        <dbReference type="PROSITE" id="PS50893"/>
    </source>
</evidence>
<dbReference type="SUPFAM" id="SSF52540">
    <property type="entry name" value="P-loop containing nucleoside triphosphate hydrolases"/>
    <property type="match status" value="1"/>
</dbReference>
<dbReference type="Pfam" id="PF00005">
    <property type="entry name" value="ABC_tran"/>
    <property type="match status" value="1"/>
</dbReference>
<dbReference type="PROSITE" id="PS50893">
    <property type="entry name" value="ABC_TRANSPORTER_2"/>
    <property type="match status" value="1"/>
</dbReference>
<dbReference type="InterPro" id="IPR050683">
    <property type="entry name" value="Bact_Polysacc_Export_ATP-bd"/>
</dbReference>
<dbReference type="CDD" id="cd10147">
    <property type="entry name" value="Wzt_C-like"/>
    <property type="match status" value="1"/>
</dbReference>
<evidence type="ECO:0000256" key="1">
    <source>
        <dbReference type="ARBA" id="ARBA00005417"/>
    </source>
</evidence>
<dbReference type="EMBL" id="LACI01001995">
    <property type="protein sequence ID" value="KJU83191.1"/>
    <property type="molecule type" value="Genomic_DNA"/>
</dbReference>
<dbReference type="Proteomes" id="UP000033423">
    <property type="component" value="Unassembled WGS sequence"/>
</dbReference>
<organism evidence="6 7">
    <name type="scientific">Candidatus Magnetobacterium bavaricum</name>
    <dbReference type="NCBI Taxonomy" id="29290"/>
    <lineage>
        <taxon>Bacteria</taxon>
        <taxon>Pseudomonadati</taxon>
        <taxon>Nitrospirota</taxon>
        <taxon>Thermodesulfovibrionia</taxon>
        <taxon>Thermodesulfovibrionales</taxon>
        <taxon>Candidatus Magnetobacteriaceae</taxon>
        <taxon>Candidatus Magnetobacterium</taxon>
    </lineage>
</organism>
<dbReference type="GO" id="GO:0016020">
    <property type="term" value="C:membrane"/>
    <property type="evidence" value="ECO:0007669"/>
    <property type="project" value="InterPro"/>
</dbReference>
<dbReference type="CDD" id="cd03220">
    <property type="entry name" value="ABC_KpsT_Wzt"/>
    <property type="match status" value="1"/>
</dbReference>
<proteinExistence type="inferred from homology"/>
<evidence type="ECO:0000256" key="2">
    <source>
        <dbReference type="ARBA" id="ARBA00022448"/>
    </source>
</evidence>
<dbReference type="GO" id="GO:0016887">
    <property type="term" value="F:ATP hydrolysis activity"/>
    <property type="evidence" value="ECO:0007669"/>
    <property type="project" value="InterPro"/>
</dbReference>
<name>A0A0F3GMR3_9BACT</name>
<dbReference type="InterPro" id="IPR003439">
    <property type="entry name" value="ABC_transporter-like_ATP-bd"/>
</dbReference>
<dbReference type="InterPro" id="IPR029439">
    <property type="entry name" value="Wzt_C"/>
</dbReference>
<feature type="domain" description="ABC transporter" evidence="5">
    <location>
        <begin position="36"/>
        <end position="257"/>
    </location>
</feature>
<gene>
    <name evidence="6" type="ORF">MBAV_004619</name>
</gene>
<dbReference type="PANTHER" id="PTHR46743">
    <property type="entry name" value="TEICHOIC ACIDS EXPORT ATP-BINDING PROTEIN TAGH"/>
    <property type="match status" value="1"/>
</dbReference>
<dbReference type="Gene3D" id="3.40.50.300">
    <property type="entry name" value="P-loop containing nucleotide triphosphate hydrolases"/>
    <property type="match status" value="1"/>
</dbReference>
<dbReference type="PANTHER" id="PTHR46743:SF2">
    <property type="entry name" value="TEICHOIC ACIDS EXPORT ATP-BINDING PROTEIN TAGH"/>
    <property type="match status" value="1"/>
</dbReference>
<evidence type="ECO:0000313" key="6">
    <source>
        <dbReference type="EMBL" id="KJU83191.1"/>
    </source>
</evidence>